<dbReference type="AlphaFoldDB" id="A0A346A154"/>
<dbReference type="EMBL" id="CP031417">
    <property type="protein sequence ID" value="AXK82901.1"/>
    <property type="molecule type" value="Genomic_DNA"/>
</dbReference>
<evidence type="ECO:0000313" key="3">
    <source>
        <dbReference type="EMBL" id="AXK82901.1"/>
    </source>
</evidence>
<dbReference type="Gene3D" id="3.40.190.150">
    <property type="entry name" value="Bordetella uptake gene, domain 1"/>
    <property type="match status" value="1"/>
</dbReference>
<dbReference type="PANTHER" id="PTHR42928:SF5">
    <property type="entry name" value="BLR1237 PROTEIN"/>
    <property type="match status" value="1"/>
</dbReference>
<evidence type="ECO:0000313" key="4">
    <source>
        <dbReference type="Proteomes" id="UP000254889"/>
    </source>
</evidence>
<gene>
    <name evidence="3" type="ORF">DW352_21685</name>
</gene>
<sequence>MKKQVCILAAVALASVALGDVSRASDWPTRPIRAVVPLSAGSAADIIPRVVFEQLSEQLKQPIVVDNRPGASGTIGARAVAVAPPDGYTILAHSSAHVIAPSTVGSLPYDPIKDFIPVGGLGNLPNVLVVSPSKNIKSIQELAALGKKRPITYGSIGVGSPIQMAMERLRLSAGFKVEVIPYRGAPEALLGAMTGQIDVYYSPILPALPFIRDGKLIPLVVSSPARSQALPDVPTSEEAGYPNSSYRFWIGVFVPAKTPAPVVQRLSNEIEDALKTSTVREKLGKLGVQPMSMGHEQFAAFVKDELTLNNNLARAAGILSQ</sequence>
<dbReference type="PANTHER" id="PTHR42928">
    <property type="entry name" value="TRICARBOXYLATE-BINDING PROTEIN"/>
    <property type="match status" value="1"/>
</dbReference>
<dbReference type="SUPFAM" id="SSF53850">
    <property type="entry name" value="Periplasmic binding protein-like II"/>
    <property type="match status" value="1"/>
</dbReference>
<keyword evidence="2" id="KW-0732">Signal</keyword>
<reference evidence="3 4" key="1">
    <citation type="submission" date="2018-07" db="EMBL/GenBank/DDBJ databases">
        <authorList>
            <person name="Quirk P.G."/>
            <person name="Krulwich T.A."/>
        </authorList>
    </citation>
    <scope>NUCLEOTIDE SEQUENCE [LARGE SCALE GENOMIC DNA]</scope>
    <source>
        <strain evidence="3 4">CC-BB4</strain>
    </source>
</reference>
<protein>
    <submittedName>
        <fullName evidence="3">Tripartite tricarboxylate transporter substrate binding protein</fullName>
    </submittedName>
</protein>
<dbReference type="Pfam" id="PF03401">
    <property type="entry name" value="TctC"/>
    <property type="match status" value="1"/>
</dbReference>
<comment type="similarity">
    <text evidence="1">Belongs to the UPF0065 (bug) family.</text>
</comment>
<dbReference type="InterPro" id="IPR042100">
    <property type="entry name" value="Bug_dom1"/>
</dbReference>
<evidence type="ECO:0000256" key="2">
    <source>
        <dbReference type="SAM" id="SignalP"/>
    </source>
</evidence>
<accession>A0A346A154</accession>
<dbReference type="CDD" id="cd13578">
    <property type="entry name" value="PBP2_Bug27"/>
    <property type="match status" value="1"/>
</dbReference>
<dbReference type="Proteomes" id="UP000254889">
    <property type="component" value="Chromosome"/>
</dbReference>
<dbReference type="InterPro" id="IPR005064">
    <property type="entry name" value="BUG"/>
</dbReference>
<name>A0A346A154_9HYPH</name>
<dbReference type="Gene3D" id="3.40.190.10">
    <property type="entry name" value="Periplasmic binding protein-like II"/>
    <property type="match status" value="1"/>
</dbReference>
<feature type="chain" id="PRO_5017062694" evidence="2">
    <location>
        <begin position="20"/>
        <end position="321"/>
    </location>
</feature>
<dbReference type="KEGG" id="ptaw:DW352_21685"/>
<dbReference type="PIRSF" id="PIRSF017082">
    <property type="entry name" value="YflP"/>
    <property type="match status" value="1"/>
</dbReference>
<proteinExistence type="inferred from homology"/>
<feature type="signal peptide" evidence="2">
    <location>
        <begin position="1"/>
        <end position="19"/>
    </location>
</feature>
<dbReference type="OrthoDB" id="8970543at2"/>
<keyword evidence="4" id="KW-1185">Reference proteome</keyword>
<organism evidence="3 4">
    <name type="scientific">Pseudolabrys taiwanensis</name>
    <dbReference type="NCBI Taxonomy" id="331696"/>
    <lineage>
        <taxon>Bacteria</taxon>
        <taxon>Pseudomonadati</taxon>
        <taxon>Pseudomonadota</taxon>
        <taxon>Alphaproteobacteria</taxon>
        <taxon>Hyphomicrobiales</taxon>
        <taxon>Xanthobacteraceae</taxon>
        <taxon>Pseudolabrys</taxon>
    </lineage>
</organism>
<evidence type="ECO:0000256" key="1">
    <source>
        <dbReference type="ARBA" id="ARBA00006987"/>
    </source>
</evidence>
<dbReference type="RefSeq" id="WP_115693280.1">
    <property type="nucleotide sequence ID" value="NZ_CP031417.1"/>
</dbReference>